<evidence type="ECO:0000313" key="1">
    <source>
        <dbReference type="EMBL" id="PFH53685.1"/>
    </source>
</evidence>
<proteinExistence type="predicted"/>
<feature type="non-terminal residue" evidence="1">
    <location>
        <position position="1"/>
    </location>
</feature>
<sequence>ALLTARKEHQEMLDKITRLQQYEIELSQKIHRYETAIAPVKMLPPEVLRRVFTFCISDSIVIPVVRTDNRFVISHVCSYWRHIALSSHQLWDDICI</sequence>
<keyword evidence="2" id="KW-1185">Reference proteome</keyword>
<reference evidence="1 2" key="1">
    <citation type="submission" date="2014-02" db="EMBL/GenBank/DDBJ databases">
        <title>Transposable element dynamics among asymbiotic and ectomycorrhizal Amanita fungi.</title>
        <authorList>
            <consortium name="DOE Joint Genome Institute"/>
            <person name="Hess J."/>
            <person name="Skrede I."/>
            <person name="Wolfe B."/>
            <person name="LaButti K."/>
            <person name="Ohm R.A."/>
            <person name="Grigoriev I.V."/>
            <person name="Pringle A."/>
        </authorList>
    </citation>
    <scope>NUCLEOTIDE SEQUENCE [LARGE SCALE GENOMIC DNA]</scope>
    <source>
        <strain evidence="1 2">SKay4041</strain>
    </source>
</reference>
<dbReference type="EMBL" id="KZ301972">
    <property type="protein sequence ID" value="PFH53685.1"/>
    <property type="molecule type" value="Genomic_DNA"/>
</dbReference>
<protein>
    <submittedName>
        <fullName evidence="1">Uncharacterized protein</fullName>
    </submittedName>
</protein>
<dbReference type="Proteomes" id="UP000242287">
    <property type="component" value="Unassembled WGS sequence"/>
</dbReference>
<dbReference type="OrthoDB" id="3268380at2759"/>
<feature type="non-terminal residue" evidence="1">
    <location>
        <position position="96"/>
    </location>
</feature>
<accession>A0A2A9NRS3</accession>
<evidence type="ECO:0000313" key="2">
    <source>
        <dbReference type="Proteomes" id="UP000242287"/>
    </source>
</evidence>
<dbReference type="SUPFAM" id="SSF81383">
    <property type="entry name" value="F-box domain"/>
    <property type="match status" value="1"/>
</dbReference>
<dbReference type="AlphaFoldDB" id="A0A2A9NRS3"/>
<gene>
    <name evidence="1" type="ORF">AMATHDRAFT_115116</name>
</gene>
<dbReference type="Gene3D" id="1.20.1280.50">
    <property type="match status" value="1"/>
</dbReference>
<organism evidence="1 2">
    <name type="scientific">Amanita thiersii Skay4041</name>
    <dbReference type="NCBI Taxonomy" id="703135"/>
    <lineage>
        <taxon>Eukaryota</taxon>
        <taxon>Fungi</taxon>
        <taxon>Dikarya</taxon>
        <taxon>Basidiomycota</taxon>
        <taxon>Agaricomycotina</taxon>
        <taxon>Agaricomycetes</taxon>
        <taxon>Agaricomycetidae</taxon>
        <taxon>Agaricales</taxon>
        <taxon>Pluteineae</taxon>
        <taxon>Amanitaceae</taxon>
        <taxon>Amanita</taxon>
    </lineage>
</organism>
<name>A0A2A9NRS3_9AGAR</name>
<dbReference type="InterPro" id="IPR036047">
    <property type="entry name" value="F-box-like_dom_sf"/>
</dbReference>